<dbReference type="Gene3D" id="3.30.420.10">
    <property type="entry name" value="Ribonuclease H-like superfamily/Ribonuclease H"/>
    <property type="match status" value="1"/>
</dbReference>
<dbReference type="PANTHER" id="PTHR42648:SF26">
    <property type="entry name" value="INTEGRASE CATALYTIC DOMAIN-CONTAINING PROTEIN"/>
    <property type="match status" value="1"/>
</dbReference>
<dbReference type="EMBL" id="VAHF01000001">
    <property type="protein sequence ID" value="TXG72186.1"/>
    <property type="molecule type" value="Genomic_DNA"/>
</dbReference>
<dbReference type="InterPro" id="IPR039537">
    <property type="entry name" value="Retrotran_Ty1/copia-like"/>
</dbReference>
<name>A0A5C7IUQ3_9ROSI</name>
<evidence type="ECO:0008006" key="4">
    <source>
        <dbReference type="Google" id="ProtNLM"/>
    </source>
</evidence>
<feature type="region of interest" description="Disordered" evidence="1">
    <location>
        <begin position="27"/>
        <end position="87"/>
    </location>
</feature>
<evidence type="ECO:0000313" key="3">
    <source>
        <dbReference type="Proteomes" id="UP000323000"/>
    </source>
</evidence>
<feature type="compositionally biased region" description="Basic and acidic residues" evidence="1">
    <location>
        <begin position="57"/>
        <end position="67"/>
    </location>
</feature>
<comment type="caution">
    <text evidence="2">The sequence shown here is derived from an EMBL/GenBank/DDBJ whole genome shotgun (WGS) entry which is preliminary data.</text>
</comment>
<dbReference type="Proteomes" id="UP000323000">
    <property type="component" value="Chromosome 1"/>
</dbReference>
<evidence type="ECO:0000313" key="2">
    <source>
        <dbReference type="EMBL" id="TXG72186.1"/>
    </source>
</evidence>
<dbReference type="PANTHER" id="PTHR42648">
    <property type="entry name" value="TRANSPOSASE, PUTATIVE-RELATED"/>
    <property type="match status" value="1"/>
</dbReference>
<dbReference type="InterPro" id="IPR036397">
    <property type="entry name" value="RNaseH_sf"/>
</dbReference>
<proteinExistence type="predicted"/>
<dbReference type="GO" id="GO:0003676">
    <property type="term" value="F:nucleic acid binding"/>
    <property type="evidence" value="ECO:0007669"/>
    <property type="project" value="InterPro"/>
</dbReference>
<dbReference type="AlphaFoldDB" id="A0A5C7IUQ3"/>
<dbReference type="SUPFAM" id="SSF53098">
    <property type="entry name" value="Ribonuclease H-like"/>
    <property type="match status" value="1"/>
</dbReference>
<dbReference type="OrthoDB" id="1938465at2759"/>
<protein>
    <recommendedName>
        <fullName evidence="4">Integrase catalytic domain-containing protein</fullName>
    </recommendedName>
</protein>
<keyword evidence="3" id="KW-1185">Reference proteome</keyword>
<dbReference type="InterPro" id="IPR012337">
    <property type="entry name" value="RNaseH-like_sf"/>
</dbReference>
<reference evidence="3" key="1">
    <citation type="journal article" date="2019" name="Gigascience">
        <title>De novo genome assembly of the endangered Acer yangbiense, a plant species with extremely small populations endemic to Yunnan Province, China.</title>
        <authorList>
            <person name="Yang J."/>
            <person name="Wariss H.M."/>
            <person name="Tao L."/>
            <person name="Zhang R."/>
            <person name="Yun Q."/>
            <person name="Hollingsworth P."/>
            <person name="Dao Z."/>
            <person name="Luo G."/>
            <person name="Guo H."/>
            <person name="Ma Y."/>
            <person name="Sun W."/>
        </authorList>
    </citation>
    <scope>NUCLEOTIDE SEQUENCE [LARGE SCALE GENOMIC DNA]</scope>
    <source>
        <strain evidence="3">cv. Malutang</strain>
    </source>
</reference>
<organism evidence="2 3">
    <name type="scientific">Acer yangbiense</name>
    <dbReference type="NCBI Taxonomy" id="1000413"/>
    <lineage>
        <taxon>Eukaryota</taxon>
        <taxon>Viridiplantae</taxon>
        <taxon>Streptophyta</taxon>
        <taxon>Embryophyta</taxon>
        <taxon>Tracheophyta</taxon>
        <taxon>Spermatophyta</taxon>
        <taxon>Magnoliopsida</taxon>
        <taxon>eudicotyledons</taxon>
        <taxon>Gunneridae</taxon>
        <taxon>Pentapetalae</taxon>
        <taxon>rosids</taxon>
        <taxon>malvids</taxon>
        <taxon>Sapindales</taxon>
        <taxon>Sapindaceae</taxon>
        <taxon>Hippocastanoideae</taxon>
        <taxon>Acereae</taxon>
        <taxon>Acer</taxon>
    </lineage>
</organism>
<sequence>MSLILETTGAASFLSQKSIIALFRSGYNSSSSGRRRSDAASAASSHYPNQDGSADVGCEKERERSGAAEDENVTEPAAVEYGDGRPLPKMTNDSLSTATNCFSAQNNVGLGNLFASKPQSAYLVNFATVDATQNGVAERKHRHIVETGLTLLAHAKMPLKFWHEAFSTAVFLINNMPIATFKFTSPFEKLYHKKPNYTFFKTFGSSNMPLSTVQRMLSHVPCFVLFDTIEASSLQPSPLLSSSNLNSSLTVRSNHSPMVSFMPSPLSADDYISATSTANPSPTVSAQAPPNIVSIHPMQTRSNSGIFSRKFSLVSTWSKLIQPQQKLLFKIPNG</sequence>
<evidence type="ECO:0000256" key="1">
    <source>
        <dbReference type="SAM" id="MobiDB-lite"/>
    </source>
</evidence>
<accession>A0A5C7IUQ3</accession>
<gene>
    <name evidence="2" type="ORF">EZV62_000765</name>
</gene>